<dbReference type="PANTHER" id="PTHR30386:SF18">
    <property type="entry name" value="INNER MEMBRANE PROTEIN YIAV-RELATED"/>
    <property type="match status" value="1"/>
</dbReference>
<evidence type="ECO:0000313" key="15">
    <source>
        <dbReference type="Proteomes" id="UP000267630"/>
    </source>
</evidence>
<comment type="similarity">
    <text evidence="2">Belongs to the membrane fusion protein (MFP) (TC 8.A.1) family.</text>
</comment>
<dbReference type="GO" id="GO:0005886">
    <property type="term" value="C:plasma membrane"/>
    <property type="evidence" value="ECO:0007669"/>
    <property type="project" value="UniProtKB-SubCell"/>
</dbReference>
<accession>A0A1V2BNF3</accession>
<sequence>MDLLIILTYVALAWSIFKIFKIPVNKWTVPTAALGGIFIVSALILLMNYNHPYTFTAQKAVVSIPITPQVTGVVSSVTDKANQRVSKGEVLFTIDPVRYQARVDRLQADLVTALHGINNLKAQLSEAQANTVRVSAERDRLYKDYQRYLKGSQARVNPFSESDIDNARQNYLAQDAMVKGSVAEQAQIQSQLDSMVGGEQSQVVSLRAQLTEAKYNLDQTVVRAPSNGYITQVLIRPGTYAASLPLRPVMVFIPEQKRLIVAQFRQNSLLRLKNGDDAEVVFSALPGQVFHGKLTAILPVVPGGSYQAQGALQSLTMTPGSDGVLATIELDPNADVEALPDGIFAQVAVYSDHFTHVSVMRKVLLRMTSWMHYLYLDH</sequence>
<reference evidence="14 17" key="1">
    <citation type="submission" date="2019-04" db="EMBL/GenBank/DDBJ databases">
        <authorList>
            <consortium name="Pathogen Informatics"/>
        </authorList>
    </citation>
    <scope>NUCLEOTIDE SEQUENCE [LARGE SCALE GENOMIC DNA]</scope>
    <source>
        <strain evidence="13 16">NCTC13038</strain>
        <strain evidence="14 17">NCTC9185</strain>
        <strain evidence="12 15">NCTC9997</strain>
    </source>
</reference>
<protein>
    <submittedName>
        <fullName evidence="11">HlyD family secretion protein</fullName>
    </submittedName>
    <submittedName>
        <fullName evidence="14">Inner membrane protein yibH</fullName>
    </submittedName>
    <submittedName>
        <fullName evidence="12">Membrane fusion component of tripartite multidrug resistance system</fullName>
    </submittedName>
</protein>
<evidence type="ECO:0000313" key="18">
    <source>
        <dbReference type="Proteomes" id="UP000594500"/>
    </source>
</evidence>
<dbReference type="Gene3D" id="2.40.30.170">
    <property type="match status" value="1"/>
</dbReference>
<dbReference type="InterPro" id="IPR058625">
    <property type="entry name" value="MdtA-like_BSH"/>
</dbReference>
<comment type="subcellular location">
    <subcellularLocation>
        <location evidence="1">Cell inner membrane</location>
        <topology evidence="1">Multi-pass membrane protein</topology>
    </subcellularLocation>
</comment>
<organism evidence="14 17">
    <name type="scientific">Raoultella terrigena</name>
    <name type="common">Klebsiella terrigena</name>
    <dbReference type="NCBI Taxonomy" id="577"/>
    <lineage>
        <taxon>Bacteria</taxon>
        <taxon>Pseudomonadati</taxon>
        <taxon>Pseudomonadota</taxon>
        <taxon>Gammaproteobacteria</taxon>
        <taxon>Enterobacterales</taxon>
        <taxon>Enterobacteriaceae</taxon>
        <taxon>Klebsiella/Raoultella group</taxon>
        <taxon>Raoultella</taxon>
    </lineage>
</organism>
<dbReference type="GeneID" id="57502395"/>
<reference evidence="11 18" key="2">
    <citation type="submission" date="2020-10" db="EMBL/GenBank/DDBJ databases">
        <title>Resistance determinants and their genetic context in bacteria from a longitudinal study of pigs reared under conventional and antibiotic-free husbandry practices.</title>
        <authorList>
            <person name="Poulin-Laprade D."/>
            <person name="Brouard J.-S."/>
            <person name="Gagnon N."/>
            <person name="Turcotte A."/>
            <person name="Langlois A."/>
            <person name="Matte J.J."/>
            <person name="Carrillo C.D."/>
            <person name="Zaheer R."/>
            <person name="McAllister T."/>
            <person name="Topp E."/>
            <person name="Talbot G."/>
        </authorList>
    </citation>
    <scope>NUCLEOTIDE SEQUENCE [LARGE SCALE GENOMIC DNA]</scope>
    <source>
        <strain evidence="11 18">Res13-Abat-PEB01-P1-04-A</strain>
    </source>
</reference>
<gene>
    <name evidence="14" type="primary">yibH_4</name>
    <name evidence="12" type="synonym">yibH_1</name>
    <name evidence="13" type="synonym">yibH_9</name>
    <name evidence="11" type="ORF">IMO34_00770</name>
    <name evidence="13" type="ORF">NCTC13038_05594</name>
    <name evidence="14" type="ORF">NCTC9185_04541</name>
    <name evidence="12" type="ORF">NCTC9997_00478</name>
</gene>
<evidence type="ECO:0000313" key="12">
    <source>
        <dbReference type="EMBL" id="VED45447.1"/>
    </source>
</evidence>
<evidence type="ECO:0000259" key="9">
    <source>
        <dbReference type="Pfam" id="PF25917"/>
    </source>
</evidence>
<evidence type="ECO:0000256" key="8">
    <source>
        <dbReference type="SAM" id="Phobius"/>
    </source>
</evidence>
<feature type="transmembrane region" description="Helical" evidence="8">
    <location>
        <begin position="31"/>
        <end position="49"/>
    </location>
</feature>
<dbReference type="Gene3D" id="2.40.50.100">
    <property type="match status" value="1"/>
</dbReference>
<keyword evidence="4" id="KW-0997">Cell inner membrane</keyword>
<dbReference type="InterPro" id="IPR058792">
    <property type="entry name" value="Beta-barrel_RND_2"/>
</dbReference>
<keyword evidence="6 8" id="KW-1133">Transmembrane helix</keyword>
<keyword evidence="5 8" id="KW-0812">Transmembrane</keyword>
<dbReference type="RefSeq" id="WP_041143189.1">
    <property type="nucleotide sequence ID" value="NZ_BJNO01000013.1"/>
</dbReference>
<dbReference type="Proteomes" id="UP000332594">
    <property type="component" value="Unassembled WGS sequence"/>
</dbReference>
<dbReference type="InterPro" id="IPR050739">
    <property type="entry name" value="MFP"/>
</dbReference>
<dbReference type="AlphaFoldDB" id="A0A1V2BNF3"/>
<dbReference type="GO" id="GO:0055085">
    <property type="term" value="P:transmembrane transport"/>
    <property type="evidence" value="ECO:0007669"/>
    <property type="project" value="InterPro"/>
</dbReference>
<dbReference type="Pfam" id="PF25917">
    <property type="entry name" value="BSH_RND"/>
    <property type="match status" value="1"/>
</dbReference>
<dbReference type="PANTHER" id="PTHR30386">
    <property type="entry name" value="MEMBRANE FUSION SUBUNIT OF EMRAB-TOLC MULTIDRUG EFFLUX PUMP"/>
    <property type="match status" value="1"/>
</dbReference>
<dbReference type="Proteomes" id="UP000267630">
    <property type="component" value="Chromosome 3"/>
</dbReference>
<keyword evidence="7 8" id="KW-0472">Membrane</keyword>
<dbReference type="FunFam" id="2.40.30.170:FF:000004">
    <property type="entry name" value="Auxiliary transport protein, membrane fusion protein family"/>
    <property type="match status" value="1"/>
</dbReference>
<feature type="domain" description="CusB-like beta-barrel" evidence="10">
    <location>
        <begin position="261"/>
        <end position="301"/>
    </location>
</feature>
<dbReference type="EMBL" id="CP062916">
    <property type="protein sequence ID" value="QPF08997.1"/>
    <property type="molecule type" value="Genomic_DNA"/>
</dbReference>
<dbReference type="SUPFAM" id="SSF111369">
    <property type="entry name" value="HlyD-like secretion proteins"/>
    <property type="match status" value="1"/>
</dbReference>
<evidence type="ECO:0000256" key="1">
    <source>
        <dbReference type="ARBA" id="ARBA00004429"/>
    </source>
</evidence>
<keyword evidence="15" id="KW-1185">Reference proteome</keyword>
<evidence type="ECO:0000313" key="11">
    <source>
        <dbReference type="EMBL" id="QPF08997.1"/>
    </source>
</evidence>
<evidence type="ECO:0000256" key="6">
    <source>
        <dbReference type="ARBA" id="ARBA00022989"/>
    </source>
</evidence>
<dbReference type="Pfam" id="PF25954">
    <property type="entry name" value="Beta-barrel_RND_2"/>
    <property type="match status" value="1"/>
</dbReference>
<evidence type="ECO:0000256" key="4">
    <source>
        <dbReference type="ARBA" id="ARBA00022519"/>
    </source>
</evidence>
<evidence type="ECO:0000313" key="17">
    <source>
        <dbReference type="Proteomes" id="UP000339249"/>
    </source>
</evidence>
<dbReference type="EMBL" id="CABDVU010000001">
    <property type="protein sequence ID" value="VTN12558.1"/>
    <property type="molecule type" value="Genomic_DNA"/>
</dbReference>
<evidence type="ECO:0000313" key="13">
    <source>
        <dbReference type="EMBL" id="VFS87467.1"/>
    </source>
</evidence>
<evidence type="ECO:0000256" key="3">
    <source>
        <dbReference type="ARBA" id="ARBA00022475"/>
    </source>
</evidence>
<dbReference type="Proteomes" id="UP000594500">
    <property type="component" value="Chromosome"/>
</dbReference>
<dbReference type="Proteomes" id="UP000339249">
    <property type="component" value="Unassembled WGS sequence"/>
</dbReference>
<dbReference type="EMBL" id="CAADJG010000002">
    <property type="protein sequence ID" value="VFS87467.1"/>
    <property type="molecule type" value="Genomic_DNA"/>
</dbReference>
<evidence type="ECO:0000256" key="5">
    <source>
        <dbReference type="ARBA" id="ARBA00022692"/>
    </source>
</evidence>
<keyword evidence="3" id="KW-1003">Cell membrane</keyword>
<dbReference type="EMBL" id="LR134253">
    <property type="protein sequence ID" value="VED45447.1"/>
    <property type="molecule type" value="Genomic_DNA"/>
</dbReference>
<proteinExistence type="inferred from homology"/>
<evidence type="ECO:0000256" key="7">
    <source>
        <dbReference type="ARBA" id="ARBA00023136"/>
    </source>
</evidence>
<evidence type="ECO:0000313" key="14">
    <source>
        <dbReference type="EMBL" id="VTN12558.1"/>
    </source>
</evidence>
<name>A0A1V2BNF3_RAOTE</name>
<evidence type="ECO:0000256" key="2">
    <source>
        <dbReference type="ARBA" id="ARBA00009477"/>
    </source>
</evidence>
<evidence type="ECO:0000313" key="16">
    <source>
        <dbReference type="Proteomes" id="UP000332594"/>
    </source>
</evidence>
<evidence type="ECO:0000259" key="10">
    <source>
        <dbReference type="Pfam" id="PF25954"/>
    </source>
</evidence>
<feature type="domain" description="Multidrug resistance protein MdtA-like barrel-sandwich hybrid" evidence="9">
    <location>
        <begin position="65"/>
        <end position="243"/>
    </location>
</feature>